<dbReference type="AlphaFoldDB" id="A0AAW7Z8I8"/>
<dbReference type="Proteomes" id="UP000056750">
    <property type="component" value="Chromosome"/>
</dbReference>
<dbReference type="KEGG" id="asq:AVL57_09335"/>
<dbReference type="EMBL" id="CP013926">
    <property type="protein sequence ID" value="AMJ74156.1"/>
    <property type="molecule type" value="Genomic_DNA"/>
</dbReference>
<evidence type="ECO:0000313" key="6">
    <source>
        <dbReference type="Proteomes" id="UP001170717"/>
    </source>
</evidence>
<evidence type="ECO:0000313" key="4">
    <source>
        <dbReference type="EMBL" id="MDO6579293.1"/>
    </source>
</evidence>
<dbReference type="EMBL" id="JAUOQI010000017">
    <property type="protein sequence ID" value="MDO6579293.1"/>
    <property type="molecule type" value="Genomic_DNA"/>
</dbReference>
<evidence type="ECO:0000313" key="3">
    <source>
        <dbReference type="EMBL" id="AMJ74156.1"/>
    </source>
</evidence>
<evidence type="ECO:0000259" key="2">
    <source>
        <dbReference type="Pfam" id="PF13670"/>
    </source>
</evidence>
<gene>
    <name evidence="3" type="ORF">AVL57_09335</name>
    <name evidence="4" type="ORF">Q4527_17955</name>
</gene>
<keyword evidence="1" id="KW-0732">Signal</keyword>
<reference evidence="4" key="2">
    <citation type="submission" date="2023-07" db="EMBL/GenBank/DDBJ databases">
        <title>Genome content predicts the carbon catabolic preferences of heterotrophic bacteria.</title>
        <authorList>
            <person name="Gralka M."/>
        </authorList>
    </citation>
    <scope>NUCLEOTIDE SEQUENCE</scope>
    <source>
        <strain evidence="4">F2M12</strain>
    </source>
</reference>
<feature type="signal peptide" evidence="1">
    <location>
        <begin position="1"/>
        <end position="24"/>
    </location>
</feature>
<sequence>MVNTLRAVALVLTLFICSGGNAFAQQEKSGELSKSQAVERARQAEAGRVLRVSQTNQKYRVKVLKESGRVVSVDVDKRSGKVKTSKNNSKD</sequence>
<name>A0AAW7Z8I8_9ALTE</name>
<protein>
    <submittedName>
        <fullName evidence="4">PepSY domain-containing protein</fullName>
    </submittedName>
    <submittedName>
        <fullName evidence="3">Peptidase M4</fullName>
    </submittedName>
</protein>
<organism evidence="4 6">
    <name type="scientific">Alteromonas stellipolaris</name>
    <dbReference type="NCBI Taxonomy" id="233316"/>
    <lineage>
        <taxon>Bacteria</taxon>
        <taxon>Pseudomonadati</taxon>
        <taxon>Pseudomonadota</taxon>
        <taxon>Gammaproteobacteria</taxon>
        <taxon>Alteromonadales</taxon>
        <taxon>Alteromonadaceae</taxon>
        <taxon>Alteromonas/Salinimonas group</taxon>
        <taxon>Alteromonas</taxon>
    </lineage>
</organism>
<evidence type="ECO:0000313" key="5">
    <source>
        <dbReference type="Proteomes" id="UP000056750"/>
    </source>
</evidence>
<dbReference type="InterPro" id="IPR025711">
    <property type="entry name" value="PepSY"/>
</dbReference>
<evidence type="ECO:0000256" key="1">
    <source>
        <dbReference type="SAM" id="SignalP"/>
    </source>
</evidence>
<dbReference type="Pfam" id="PF13670">
    <property type="entry name" value="PepSY_2"/>
    <property type="match status" value="1"/>
</dbReference>
<reference evidence="3 5" key="1">
    <citation type="submission" date="2015-12" db="EMBL/GenBank/DDBJ databases">
        <title>Intraspecies pangenome expansion in the marine bacterium Alteromonas.</title>
        <authorList>
            <person name="Lopez-Perez M."/>
            <person name="Rodriguez-Valera F."/>
        </authorList>
    </citation>
    <scope>NUCLEOTIDE SEQUENCE [LARGE SCALE GENOMIC DNA]</scope>
    <source>
        <strain evidence="3 5">LMG 21861</strain>
    </source>
</reference>
<feature type="chain" id="PRO_5043857755" evidence="1">
    <location>
        <begin position="25"/>
        <end position="91"/>
    </location>
</feature>
<proteinExistence type="predicted"/>
<feature type="domain" description="PepSY" evidence="2">
    <location>
        <begin position="9"/>
        <end position="83"/>
    </location>
</feature>
<keyword evidence="5" id="KW-1185">Reference proteome</keyword>
<accession>A0AAW7Z8I8</accession>
<dbReference type="GeneID" id="83257895"/>
<dbReference type="Proteomes" id="UP001170717">
    <property type="component" value="Unassembled WGS sequence"/>
</dbReference>
<dbReference type="RefSeq" id="WP_057792806.1">
    <property type="nucleotide sequence ID" value="NZ_CAXIBE010000067.1"/>
</dbReference>